<dbReference type="PANTHER" id="PTHR30489">
    <property type="entry name" value="LIPOPROTEIN-RELEASING SYSTEM TRANSMEMBRANE PROTEIN LOLE"/>
    <property type="match status" value="1"/>
</dbReference>
<dbReference type="InterPro" id="IPR011925">
    <property type="entry name" value="LolCE_TM"/>
</dbReference>
<evidence type="ECO:0000256" key="6">
    <source>
        <dbReference type="ARBA" id="ARBA00022989"/>
    </source>
</evidence>
<dbReference type="GO" id="GO:0044874">
    <property type="term" value="P:lipoprotein localization to outer membrane"/>
    <property type="evidence" value="ECO:0007669"/>
    <property type="project" value="TreeGrafter"/>
</dbReference>
<evidence type="ECO:0000256" key="3">
    <source>
        <dbReference type="ARBA" id="ARBA00022448"/>
    </source>
</evidence>
<dbReference type="NCBIfam" id="TIGR02212">
    <property type="entry name" value="lolCE"/>
    <property type="match status" value="1"/>
</dbReference>
<dbReference type="Proteomes" id="UP000542125">
    <property type="component" value="Unassembled WGS sequence"/>
</dbReference>
<keyword evidence="5 8" id="KW-0812">Transmembrane</keyword>
<keyword evidence="3" id="KW-0813">Transport</keyword>
<evidence type="ECO:0000256" key="2">
    <source>
        <dbReference type="ARBA" id="ARBA00005236"/>
    </source>
</evidence>
<dbReference type="Pfam" id="PF12704">
    <property type="entry name" value="MacB_PCD"/>
    <property type="match status" value="1"/>
</dbReference>
<dbReference type="InterPro" id="IPR003838">
    <property type="entry name" value="ABC3_permease_C"/>
</dbReference>
<evidence type="ECO:0000313" key="11">
    <source>
        <dbReference type="EMBL" id="NYE82271.1"/>
    </source>
</evidence>
<evidence type="ECO:0000256" key="1">
    <source>
        <dbReference type="ARBA" id="ARBA00004651"/>
    </source>
</evidence>
<evidence type="ECO:0000313" key="12">
    <source>
        <dbReference type="Proteomes" id="UP000542125"/>
    </source>
</evidence>
<keyword evidence="6 8" id="KW-1133">Transmembrane helix</keyword>
<feature type="transmembrane region" description="Helical" evidence="8">
    <location>
        <begin position="322"/>
        <end position="350"/>
    </location>
</feature>
<feature type="transmembrane region" description="Helical" evidence="8">
    <location>
        <begin position="280"/>
        <end position="302"/>
    </location>
</feature>
<feature type="domain" description="ABC3 transporter permease C-terminal" evidence="9">
    <location>
        <begin position="281"/>
        <end position="412"/>
    </location>
</feature>
<feature type="transmembrane region" description="Helical" evidence="8">
    <location>
        <begin position="387"/>
        <end position="407"/>
    </location>
</feature>
<dbReference type="InterPro" id="IPR025857">
    <property type="entry name" value="MacB_PCD"/>
</dbReference>
<name>A0A7Y9ISI9_9BURK</name>
<dbReference type="GO" id="GO:0042953">
    <property type="term" value="P:lipoprotein transport"/>
    <property type="evidence" value="ECO:0007669"/>
    <property type="project" value="InterPro"/>
</dbReference>
<evidence type="ECO:0000259" key="10">
    <source>
        <dbReference type="Pfam" id="PF12704"/>
    </source>
</evidence>
<evidence type="ECO:0000259" key="9">
    <source>
        <dbReference type="Pfam" id="PF02687"/>
    </source>
</evidence>
<dbReference type="AlphaFoldDB" id="A0A7Y9ISI9"/>
<sequence length="421" mass="45890">MSWLKNVPYEWAVGLRYTRAGRRSGRDSFISFIALTSMLGIALGVAALITVLSVMNGFQTVVRDRMLAVVAHIEIVDRAGVSPNWQELARYAERNPEVRGAAPFLDGQVLLTRGTTLRGVVMRGILPSEEPKVTDIVNTLKEGTLDVLKPGEFNVILGSELASALSVKVGDSVTMMATDGQSLQSRALPQLTQLKVAGIFSAGHFEFDSSLAYIHIQDAQTLFHQPAPSGVRLRIRDVLQAPEVARQLAADLPPSIYLRNWTQQNATWFAAVKTQKRMMFLILALIIAVAAFNLVSTLVMTVKDKQADIAILRTLGATPGSIMKIFVIQGAVVGLVGTLSGVLLGTLLALNIHTVIPFIERLLNVQFLNQSIYLITELPSELRWHDVGLIGGFAVLLAFVATLYPSWSAARVRPAQALRES</sequence>
<comment type="similarity">
    <text evidence="2">Belongs to the ABC-4 integral membrane protein family. LolC/E subfamily.</text>
</comment>
<gene>
    <name evidence="11" type="ORF">FHW18_001542</name>
</gene>
<dbReference type="PANTHER" id="PTHR30489:SF0">
    <property type="entry name" value="LIPOPROTEIN-RELEASING SYSTEM TRANSMEMBRANE PROTEIN LOLE"/>
    <property type="match status" value="1"/>
</dbReference>
<reference evidence="11 12" key="1">
    <citation type="submission" date="2020-07" db="EMBL/GenBank/DDBJ databases">
        <title>Genomic Encyclopedia of Type Strains, Phase IV (KMG-V): Genome sequencing to study the core and pangenomes of soil and plant-associated prokaryotes.</title>
        <authorList>
            <person name="Whitman W."/>
        </authorList>
    </citation>
    <scope>NUCLEOTIDE SEQUENCE [LARGE SCALE GENOMIC DNA]</scope>
    <source>
        <strain evidence="11 12">SAS40</strain>
    </source>
</reference>
<keyword evidence="7 8" id="KW-0472">Membrane</keyword>
<keyword evidence="4" id="KW-1003">Cell membrane</keyword>
<accession>A0A7Y9ISI9</accession>
<dbReference type="GO" id="GO:0098797">
    <property type="term" value="C:plasma membrane protein complex"/>
    <property type="evidence" value="ECO:0007669"/>
    <property type="project" value="TreeGrafter"/>
</dbReference>
<evidence type="ECO:0000256" key="4">
    <source>
        <dbReference type="ARBA" id="ARBA00022475"/>
    </source>
</evidence>
<feature type="transmembrane region" description="Helical" evidence="8">
    <location>
        <begin position="29"/>
        <end position="55"/>
    </location>
</feature>
<keyword evidence="12" id="KW-1185">Reference proteome</keyword>
<evidence type="ECO:0000256" key="5">
    <source>
        <dbReference type="ARBA" id="ARBA00022692"/>
    </source>
</evidence>
<organism evidence="11 12">
    <name type="scientific">Pigmentiphaga litoralis</name>
    <dbReference type="NCBI Taxonomy" id="516702"/>
    <lineage>
        <taxon>Bacteria</taxon>
        <taxon>Pseudomonadati</taxon>
        <taxon>Pseudomonadota</taxon>
        <taxon>Betaproteobacteria</taxon>
        <taxon>Burkholderiales</taxon>
        <taxon>Alcaligenaceae</taxon>
        <taxon>Pigmentiphaga</taxon>
    </lineage>
</organism>
<evidence type="ECO:0000256" key="8">
    <source>
        <dbReference type="SAM" id="Phobius"/>
    </source>
</evidence>
<feature type="domain" description="MacB-like periplasmic core" evidence="10">
    <location>
        <begin position="35"/>
        <end position="249"/>
    </location>
</feature>
<dbReference type="EMBL" id="JACBYR010000001">
    <property type="protein sequence ID" value="NYE82271.1"/>
    <property type="molecule type" value="Genomic_DNA"/>
</dbReference>
<evidence type="ECO:0000256" key="7">
    <source>
        <dbReference type="ARBA" id="ARBA00023136"/>
    </source>
</evidence>
<protein>
    <submittedName>
        <fullName evidence="11">Lipoprotein-releasing system permease protein</fullName>
    </submittedName>
</protein>
<comment type="subcellular location">
    <subcellularLocation>
        <location evidence="1">Cell membrane</location>
        <topology evidence="1">Multi-pass membrane protein</topology>
    </subcellularLocation>
</comment>
<keyword evidence="11" id="KW-0449">Lipoprotein</keyword>
<proteinExistence type="inferred from homology"/>
<dbReference type="RefSeq" id="WP_179584973.1">
    <property type="nucleotide sequence ID" value="NZ_JACBYR010000001.1"/>
</dbReference>
<dbReference type="Pfam" id="PF02687">
    <property type="entry name" value="FtsX"/>
    <property type="match status" value="1"/>
</dbReference>
<comment type="caution">
    <text evidence="11">The sequence shown here is derived from an EMBL/GenBank/DDBJ whole genome shotgun (WGS) entry which is preliminary data.</text>
</comment>
<dbReference type="InterPro" id="IPR051447">
    <property type="entry name" value="Lipoprotein-release_system"/>
</dbReference>